<accession>A0A6A6TT98</accession>
<dbReference type="EMBL" id="MU004290">
    <property type="protein sequence ID" value="KAF2662138.1"/>
    <property type="molecule type" value="Genomic_DNA"/>
</dbReference>
<proteinExistence type="predicted"/>
<evidence type="ECO:0000313" key="1">
    <source>
        <dbReference type="EMBL" id="KAF2662138.1"/>
    </source>
</evidence>
<name>A0A6A6TT98_9PLEO</name>
<reference evidence="1" key="1">
    <citation type="journal article" date="2020" name="Stud. Mycol.">
        <title>101 Dothideomycetes genomes: a test case for predicting lifestyles and emergence of pathogens.</title>
        <authorList>
            <person name="Haridas S."/>
            <person name="Albert R."/>
            <person name="Binder M."/>
            <person name="Bloem J."/>
            <person name="Labutti K."/>
            <person name="Salamov A."/>
            <person name="Andreopoulos B."/>
            <person name="Baker S."/>
            <person name="Barry K."/>
            <person name="Bills G."/>
            <person name="Bluhm B."/>
            <person name="Cannon C."/>
            <person name="Castanera R."/>
            <person name="Culley D."/>
            <person name="Daum C."/>
            <person name="Ezra D."/>
            <person name="Gonzalez J."/>
            <person name="Henrissat B."/>
            <person name="Kuo A."/>
            <person name="Liang C."/>
            <person name="Lipzen A."/>
            <person name="Lutzoni F."/>
            <person name="Magnuson J."/>
            <person name="Mondo S."/>
            <person name="Nolan M."/>
            <person name="Ohm R."/>
            <person name="Pangilinan J."/>
            <person name="Park H.-J."/>
            <person name="Ramirez L."/>
            <person name="Alfaro M."/>
            <person name="Sun H."/>
            <person name="Tritt A."/>
            <person name="Yoshinaga Y."/>
            <person name="Zwiers L.-H."/>
            <person name="Turgeon B."/>
            <person name="Goodwin S."/>
            <person name="Spatafora J."/>
            <person name="Crous P."/>
            <person name="Grigoriev I."/>
        </authorList>
    </citation>
    <scope>NUCLEOTIDE SEQUENCE</scope>
    <source>
        <strain evidence="1">CBS 122681</strain>
    </source>
</reference>
<dbReference type="AlphaFoldDB" id="A0A6A6TT98"/>
<sequence>MSCSHIKEKNVQEFSARLGLDDPAARLASYRVAEPRKSGTRSTCLDLVLLCQLYYITQTIDRMKFERVATSYFVLRDALPRARAIAVQPDQDNPNSMAHAQVLAANRQRIPSQYTAQVARLNKYCRGKASLSSVAYASANLQHFAPQLEDEAIDMFLTGFIRARTCSSSMDEDKTEMTIKPYGQNGNPRTWCQTFRYIPADQRPLCRLL</sequence>
<organism evidence="1 2">
    <name type="scientific">Lophiostoma macrostomum CBS 122681</name>
    <dbReference type="NCBI Taxonomy" id="1314788"/>
    <lineage>
        <taxon>Eukaryota</taxon>
        <taxon>Fungi</taxon>
        <taxon>Dikarya</taxon>
        <taxon>Ascomycota</taxon>
        <taxon>Pezizomycotina</taxon>
        <taxon>Dothideomycetes</taxon>
        <taxon>Pleosporomycetidae</taxon>
        <taxon>Pleosporales</taxon>
        <taxon>Lophiostomataceae</taxon>
        <taxon>Lophiostoma</taxon>
    </lineage>
</organism>
<evidence type="ECO:0000313" key="2">
    <source>
        <dbReference type="Proteomes" id="UP000799324"/>
    </source>
</evidence>
<protein>
    <submittedName>
        <fullName evidence="1">Uncharacterized protein</fullName>
    </submittedName>
</protein>
<gene>
    <name evidence="1" type="ORF">K491DRAFT_673237</name>
</gene>
<dbReference type="Proteomes" id="UP000799324">
    <property type="component" value="Unassembled WGS sequence"/>
</dbReference>
<keyword evidence="2" id="KW-1185">Reference proteome</keyword>